<dbReference type="AlphaFoldDB" id="F0SE29"/>
<dbReference type="Pfam" id="PF00027">
    <property type="entry name" value="cNMP_binding"/>
    <property type="match status" value="1"/>
</dbReference>
<dbReference type="PROSITE" id="PS50042">
    <property type="entry name" value="CNMP_BINDING_3"/>
    <property type="match status" value="1"/>
</dbReference>
<reference evidence="5" key="2">
    <citation type="submission" date="2011-02" db="EMBL/GenBank/DDBJ databases">
        <title>The complete genome of Pedobacter saltans DSM 12145.</title>
        <authorList>
            <consortium name="US DOE Joint Genome Institute (JGI-PGF)"/>
            <person name="Lucas S."/>
            <person name="Copeland A."/>
            <person name="Lapidus A."/>
            <person name="Bruce D."/>
            <person name="Goodwin L."/>
            <person name="Pitluck S."/>
            <person name="Kyrpides N."/>
            <person name="Mavromatis K."/>
            <person name="Pagani I."/>
            <person name="Ivanova N."/>
            <person name="Ovchinnikova G."/>
            <person name="Lu M."/>
            <person name="Detter J.C."/>
            <person name="Han C."/>
            <person name="Land M."/>
            <person name="Hauser L."/>
            <person name="Markowitz V."/>
            <person name="Cheng J.-F."/>
            <person name="Hugenholtz P."/>
            <person name="Woyke T."/>
            <person name="Wu D."/>
            <person name="Tindall B."/>
            <person name="Pomrenke H.G."/>
            <person name="Brambilla E."/>
            <person name="Klenk H.-P."/>
            <person name="Eisen J.A."/>
        </authorList>
    </citation>
    <scope>NUCLEOTIDE SEQUENCE [LARGE SCALE GENOMIC DNA]</scope>
    <source>
        <strain evidence="5">ATCC 51119 / DSM 12145 / JCM 21818 / LMG 10337 / NBRC 100064 / NCIMB 13643</strain>
    </source>
</reference>
<dbReference type="Pfam" id="PF12833">
    <property type="entry name" value="HTH_18"/>
    <property type="match status" value="1"/>
</dbReference>
<dbReference type="InterPro" id="IPR014710">
    <property type="entry name" value="RmlC-like_jellyroll"/>
</dbReference>
<dbReference type="HOGENOM" id="CLU_849576_0_0_10"/>
<feature type="domain" description="Cyclic nucleotide-binding" evidence="3">
    <location>
        <begin position="22"/>
        <end position="123"/>
    </location>
</feature>
<gene>
    <name evidence="4" type="ordered locus">Pedsa_2407</name>
</gene>
<dbReference type="CDD" id="cd00038">
    <property type="entry name" value="CAP_ED"/>
    <property type="match status" value="1"/>
</dbReference>
<sequence length="327" mass="37744">MNYSAETLKELLVNQVLQHFAQLHPLNEALQKEVHEYAYILTLKSGEVLLEQGDYCNTLYMVCQGLLICESSRNGKTITTWFSKPGDCATSVSGLYGMAPSAERMYAYTETILVAIDVKYMQRWYELYPESNIIMRKMFERHFQGAQNRASVVRMGTAKEKYQYYKNSQPDYVAAAPVAVVASYLGMKTSTLENIIKEEERQLQKDASIEEEYRQLLQYLETDKLYLQNSLTLKGFALILGKSTHRLSELINKKSGKNFNDFINSYRIAYIQERLKNKEEWQHLTLEALGMEAGFKSRSSFFAVFKKHLRISPSVYMTQKEEGVFSS</sequence>
<dbReference type="eggNOG" id="COG0664">
    <property type="taxonomic scope" value="Bacteria"/>
</dbReference>
<reference evidence="4 5" key="1">
    <citation type="journal article" date="2011" name="Stand. Genomic Sci.">
        <title>Complete genome sequence of the gliding, heparinolytic Pedobacter saltans type strain (113).</title>
        <authorList>
            <person name="Liolios K."/>
            <person name="Sikorski J."/>
            <person name="Lu M."/>
            <person name="Nolan M."/>
            <person name="Lapidus A."/>
            <person name="Lucas S."/>
            <person name="Hammon N."/>
            <person name="Deshpande S."/>
            <person name="Cheng J.F."/>
            <person name="Tapia R."/>
            <person name="Han C."/>
            <person name="Goodwin L."/>
            <person name="Pitluck S."/>
            <person name="Huntemann M."/>
            <person name="Ivanova N."/>
            <person name="Pagani I."/>
            <person name="Mavromatis K."/>
            <person name="Ovchinikova G."/>
            <person name="Pati A."/>
            <person name="Chen A."/>
            <person name="Palaniappan K."/>
            <person name="Land M."/>
            <person name="Hauser L."/>
            <person name="Brambilla E.M."/>
            <person name="Kotsyurbenko O."/>
            <person name="Rohde M."/>
            <person name="Tindall B.J."/>
            <person name="Abt B."/>
            <person name="Goker M."/>
            <person name="Detter J.C."/>
            <person name="Woyke T."/>
            <person name="Bristow J."/>
            <person name="Eisen J.A."/>
            <person name="Markowitz V."/>
            <person name="Hugenholtz P."/>
            <person name="Klenk H.P."/>
            <person name="Kyrpides N.C."/>
        </authorList>
    </citation>
    <scope>NUCLEOTIDE SEQUENCE [LARGE SCALE GENOMIC DNA]</scope>
    <source>
        <strain evidence="5">ATCC 51119 / DSM 12145 / JCM 21818 / LMG 10337 / NBRC 100064 / NCIMB 13643</strain>
    </source>
</reference>
<dbReference type="RefSeq" id="WP_013633440.1">
    <property type="nucleotide sequence ID" value="NC_015177.1"/>
</dbReference>
<dbReference type="KEGG" id="psn:Pedsa_2407"/>
<dbReference type="PANTHER" id="PTHR43280:SF29">
    <property type="entry name" value="ARAC-FAMILY TRANSCRIPTIONAL REGULATOR"/>
    <property type="match status" value="1"/>
</dbReference>
<dbReference type="Gene3D" id="2.60.120.10">
    <property type="entry name" value="Jelly Rolls"/>
    <property type="match status" value="1"/>
</dbReference>
<dbReference type="SMART" id="SM00342">
    <property type="entry name" value="HTH_ARAC"/>
    <property type="match status" value="1"/>
</dbReference>
<protein>
    <submittedName>
        <fullName evidence="4">Transcriptional regulator, Crp/Fnr family</fullName>
    </submittedName>
</protein>
<dbReference type="InterPro" id="IPR018060">
    <property type="entry name" value="HTH_AraC"/>
</dbReference>
<dbReference type="SUPFAM" id="SSF51206">
    <property type="entry name" value="cAMP-binding domain-like"/>
    <property type="match status" value="1"/>
</dbReference>
<dbReference type="GO" id="GO:0003700">
    <property type="term" value="F:DNA-binding transcription factor activity"/>
    <property type="evidence" value="ECO:0007669"/>
    <property type="project" value="InterPro"/>
</dbReference>
<name>F0SE29_PSESL</name>
<accession>F0SE29</accession>
<dbReference type="InterPro" id="IPR000595">
    <property type="entry name" value="cNMP-bd_dom"/>
</dbReference>
<dbReference type="PANTHER" id="PTHR43280">
    <property type="entry name" value="ARAC-FAMILY TRANSCRIPTIONAL REGULATOR"/>
    <property type="match status" value="1"/>
</dbReference>
<keyword evidence="1" id="KW-0238">DNA-binding</keyword>
<evidence type="ECO:0000256" key="1">
    <source>
        <dbReference type="ARBA" id="ARBA00023125"/>
    </source>
</evidence>
<dbReference type="Proteomes" id="UP000000310">
    <property type="component" value="Chromosome"/>
</dbReference>
<evidence type="ECO:0000259" key="3">
    <source>
        <dbReference type="PROSITE" id="PS50042"/>
    </source>
</evidence>
<proteinExistence type="predicted"/>
<dbReference type="InterPro" id="IPR018490">
    <property type="entry name" value="cNMP-bd_dom_sf"/>
</dbReference>
<dbReference type="EMBL" id="CP002545">
    <property type="protein sequence ID" value="ADY52955.1"/>
    <property type="molecule type" value="Genomic_DNA"/>
</dbReference>
<keyword evidence="5" id="KW-1185">Reference proteome</keyword>
<dbReference type="Gene3D" id="1.10.10.60">
    <property type="entry name" value="Homeodomain-like"/>
    <property type="match status" value="2"/>
</dbReference>
<dbReference type="GO" id="GO:0043565">
    <property type="term" value="F:sequence-specific DNA binding"/>
    <property type="evidence" value="ECO:0007669"/>
    <property type="project" value="InterPro"/>
</dbReference>
<dbReference type="STRING" id="762903.Pedsa_2407"/>
<dbReference type="PROSITE" id="PS01124">
    <property type="entry name" value="HTH_ARAC_FAMILY_2"/>
    <property type="match status" value="1"/>
</dbReference>
<dbReference type="eggNOG" id="COG2207">
    <property type="taxonomic scope" value="Bacteria"/>
</dbReference>
<organism evidence="4 5">
    <name type="scientific">Pseudopedobacter saltans (strain ATCC 51119 / DSM 12145 / JCM 21818 / CCUG 39354 / LMG 10337 / NBRC 100064 / NCIMB 13643)</name>
    <name type="common">Pedobacter saltans</name>
    <dbReference type="NCBI Taxonomy" id="762903"/>
    <lineage>
        <taxon>Bacteria</taxon>
        <taxon>Pseudomonadati</taxon>
        <taxon>Bacteroidota</taxon>
        <taxon>Sphingobacteriia</taxon>
        <taxon>Sphingobacteriales</taxon>
        <taxon>Sphingobacteriaceae</taxon>
        <taxon>Pseudopedobacter</taxon>
    </lineage>
</organism>
<dbReference type="OrthoDB" id="792939at2"/>
<evidence type="ECO:0000313" key="5">
    <source>
        <dbReference type="Proteomes" id="UP000000310"/>
    </source>
</evidence>
<feature type="domain" description="HTH araC/xylS-type" evidence="2">
    <location>
        <begin position="214"/>
        <end position="319"/>
    </location>
</feature>
<evidence type="ECO:0000313" key="4">
    <source>
        <dbReference type="EMBL" id="ADY52955.1"/>
    </source>
</evidence>
<evidence type="ECO:0000259" key="2">
    <source>
        <dbReference type="PROSITE" id="PS01124"/>
    </source>
</evidence>